<gene>
    <name evidence="4" type="ORF">V6N11_034089</name>
</gene>
<dbReference type="Proteomes" id="UP001396334">
    <property type="component" value="Unassembled WGS sequence"/>
</dbReference>
<protein>
    <submittedName>
        <fullName evidence="4">Uncharacterized protein</fullName>
    </submittedName>
</protein>
<reference evidence="4 5" key="1">
    <citation type="journal article" date="2024" name="G3 (Bethesda)">
        <title>Genome assembly of Hibiscus sabdariffa L. provides insights into metabolisms of medicinal natural products.</title>
        <authorList>
            <person name="Kim T."/>
        </authorList>
    </citation>
    <scope>NUCLEOTIDE SEQUENCE [LARGE SCALE GENOMIC DNA]</scope>
    <source>
        <strain evidence="4">TK-2024</strain>
        <tissue evidence="4">Old leaves</tissue>
    </source>
</reference>
<keyword evidence="2" id="KW-0131">Cell cycle</keyword>
<evidence type="ECO:0000256" key="1">
    <source>
        <dbReference type="ARBA" id="ARBA00023013"/>
    </source>
</evidence>
<dbReference type="PANTHER" id="PTHR33142">
    <property type="entry name" value="CYCLIN-DEPENDENT PROTEIN KINASE INHIBITOR SMR13"/>
    <property type="match status" value="1"/>
</dbReference>
<dbReference type="EMBL" id="JBBPBN010000018">
    <property type="protein sequence ID" value="KAK9019049.1"/>
    <property type="molecule type" value="Genomic_DNA"/>
</dbReference>
<evidence type="ECO:0000256" key="2">
    <source>
        <dbReference type="ARBA" id="ARBA00023306"/>
    </source>
</evidence>
<feature type="region of interest" description="Disordered" evidence="3">
    <location>
        <begin position="32"/>
        <end position="80"/>
    </location>
</feature>
<sequence>MGVSRKPKVEDGSESEGQKWVLAMISIRAPLKPIYTTTSDDPQESSRHDEEDSSTPRGEEATIPTPFTCPPPAPRKPKPSFNCISYARTGVREFFTPPDFETVFFKGKG</sequence>
<comment type="caution">
    <text evidence="4">The sequence shown here is derived from an EMBL/GenBank/DDBJ whole genome shotgun (WGS) entry which is preliminary data.</text>
</comment>
<keyword evidence="5" id="KW-1185">Reference proteome</keyword>
<evidence type="ECO:0000256" key="3">
    <source>
        <dbReference type="SAM" id="MobiDB-lite"/>
    </source>
</evidence>
<keyword evidence="1" id="KW-0649">Protein kinase inhibitor</keyword>
<organism evidence="4 5">
    <name type="scientific">Hibiscus sabdariffa</name>
    <name type="common">roselle</name>
    <dbReference type="NCBI Taxonomy" id="183260"/>
    <lineage>
        <taxon>Eukaryota</taxon>
        <taxon>Viridiplantae</taxon>
        <taxon>Streptophyta</taxon>
        <taxon>Embryophyta</taxon>
        <taxon>Tracheophyta</taxon>
        <taxon>Spermatophyta</taxon>
        <taxon>Magnoliopsida</taxon>
        <taxon>eudicotyledons</taxon>
        <taxon>Gunneridae</taxon>
        <taxon>Pentapetalae</taxon>
        <taxon>rosids</taxon>
        <taxon>malvids</taxon>
        <taxon>Malvales</taxon>
        <taxon>Malvaceae</taxon>
        <taxon>Malvoideae</taxon>
        <taxon>Hibiscus</taxon>
    </lineage>
</organism>
<accession>A0ABR2S1L4</accession>
<dbReference type="InterPro" id="IPR040389">
    <property type="entry name" value="SMR"/>
</dbReference>
<proteinExistence type="predicted"/>
<evidence type="ECO:0000313" key="4">
    <source>
        <dbReference type="EMBL" id="KAK9019049.1"/>
    </source>
</evidence>
<evidence type="ECO:0000313" key="5">
    <source>
        <dbReference type="Proteomes" id="UP001396334"/>
    </source>
</evidence>
<name>A0ABR2S1L4_9ROSI</name>
<dbReference type="PANTHER" id="PTHR33142:SF48">
    <property type="entry name" value="CYCLIN-DEPENDENT PROTEIN KINASE INHIBITOR SMR15"/>
    <property type="match status" value="1"/>
</dbReference>